<name>A0A6S6VX47_9PLEO</name>
<feature type="compositionally biased region" description="Polar residues" evidence="7">
    <location>
        <begin position="2714"/>
        <end position="2730"/>
    </location>
</feature>
<evidence type="ECO:0000256" key="2">
    <source>
        <dbReference type="ARBA" id="ARBA00022553"/>
    </source>
</evidence>
<evidence type="ECO:0000313" key="9">
    <source>
        <dbReference type="EMBL" id="CAE7021726.1"/>
    </source>
</evidence>
<keyword evidence="2" id="KW-0597">Phosphoprotein</keyword>
<dbReference type="InterPro" id="IPR009081">
    <property type="entry name" value="PP-bd_ACP"/>
</dbReference>
<dbReference type="SUPFAM" id="SSF47336">
    <property type="entry name" value="ACP-like"/>
    <property type="match status" value="5"/>
</dbReference>
<dbReference type="FunFam" id="3.40.50.12780:FF:000014">
    <property type="entry name" value="Nonribosomal peptide synthetase 1"/>
    <property type="match status" value="4"/>
</dbReference>
<protein>
    <submittedName>
        <fullName evidence="9">Nonribosomal peptide synthetase 3</fullName>
    </submittedName>
</protein>
<feature type="domain" description="Carrier" evidence="8">
    <location>
        <begin position="5281"/>
        <end position="5357"/>
    </location>
</feature>
<dbReference type="PROSITE" id="PS00012">
    <property type="entry name" value="PHOSPHOPANTETHEINE"/>
    <property type="match status" value="5"/>
</dbReference>
<dbReference type="InterPro" id="IPR006162">
    <property type="entry name" value="Ppantetheine_attach_site"/>
</dbReference>
<dbReference type="Pfam" id="PF00501">
    <property type="entry name" value="AMP-binding"/>
    <property type="match status" value="5"/>
</dbReference>
<dbReference type="GO" id="GO:0031177">
    <property type="term" value="F:phosphopantetheine binding"/>
    <property type="evidence" value="ECO:0007669"/>
    <property type="project" value="InterPro"/>
</dbReference>
<dbReference type="PANTHER" id="PTHR45527">
    <property type="entry name" value="NONRIBOSOMAL PEPTIDE SYNTHETASE"/>
    <property type="match status" value="1"/>
</dbReference>
<dbReference type="InterPro" id="IPR036736">
    <property type="entry name" value="ACP-like_sf"/>
</dbReference>
<dbReference type="Gene3D" id="3.30.559.30">
    <property type="entry name" value="Nonribosomal peptide synthetase, condensation domain"/>
    <property type="match status" value="5"/>
</dbReference>
<dbReference type="Proteomes" id="UP000472372">
    <property type="component" value="Chromosome 3"/>
</dbReference>
<dbReference type="SUPFAM" id="SSF53335">
    <property type="entry name" value="S-adenosyl-L-methionine-dependent methyltransferases"/>
    <property type="match status" value="1"/>
</dbReference>
<feature type="domain" description="Carrier" evidence="8">
    <location>
        <begin position="1653"/>
        <end position="1729"/>
    </location>
</feature>
<gene>
    <name evidence="9" type="ORF">PTTW11_03314</name>
</gene>
<dbReference type="InterPro" id="IPR000873">
    <property type="entry name" value="AMP-dep_synth/lig_dom"/>
</dbReference>
<dbReference type="CDD" id="cd19531">
    <property type="entry name" value="LCL_NRPS-like"/>
    <property type="match status" value="1"/>
</dbReference>
<dbReference type="NCBIfam" id="NF003417">
    <property type="entry name" value="PRK04813.1"/>
    <property type="match status" value="6"/>
</dbReference>
<evidence type="ECO:0000256" key="4">
    <source>
        <dbReference type="ARBA" id="ARBA00022737"/>
    </source>
</evidence>
<dbReference type="Gene3D" id="3.30.300.30">
    <property type="match status" value="6"/>
</dbReference>
<dbReference type="PROSITE" id="PS00455">
    <property type="entry name" value="AMP_BINDING"/>
    <property type="match status" value="4"/>
</dbReference>
<dbReference type="FunFam" id="3.30.300.30:FF:000015">
    <property type="entry name" value="Nonribosomal peptide synthase SidD"/>
    <property type="match status" value="4"/>
</dbReference>
<dbReference type="InterPro" id="IPR020806">
    <property type="entry name" value="PKS_PP-bd"/>
</dbReference>
<keyword evidence="3" id="KW-0436">Ligase</keyword>
<feature type="domain" description="Carrier" evidence="8">
    <location>
        <begin position="573"/>
        <end position="649"/>
    </location>
</feature>
<dbReference type="InterPro" id="IPR001242">
    <property type="entry name" value="Condensation_dom"/>
</dbReference>
<dbReference type="Pfam" id="PF00550">
    <property type="entry name" value="PP-binding"/>
    <property type="match status" value="5"/>
</dbReference>
<dbReference type="PROSITE" id="PS50075">
    <property type="entry name" value="CARRIER"/>
    <property type="match status" value="5"/>
</dbReference>
<dbReference type="NCBIfam" id="TIGR01733">
    <property type="entry name" value="AA-adenyl-dom"/>
    <property type="match status" value="5"/>
</dbReference>
<dbReference type="Gene3D" id="3.30.559.10">
    <property type="entry name" value="Chloramphenicol acetyltransferase-like domain"/>
    <property type="match status" value="5"/>
</dbReference>
<dbReference type="Pfam" id="PF00668">
    <property type="entry name" value="Condensation"/>
    <property type="match status" value="6"/>
</dbReference>
<dbReference type="SUPFAM" id="SSF52777">
    <property type="entry name" value="CoA-dependent acyltransferases"/>
    <property type="match status" value="10"/>
</dbReference>
<dbReference type="InterPro" id="IPR020845">
    <property type="entry name" value="AMP-binding_CS"/>
</dbReference>
<evidence type="ECO:0000256" key="3">
    <source>
        <dbReference type="ARBA" id="ARBA00022598"/>
    </source>
</evidence>
<dbReference type="SMART" id="SM00823">
    <property type="entry name" value="PKS_PP"/>
    <property type="match status" value="5"/>
</dbReference>
<dbReference type="CDD" id="cd05930">
    <property type="entry name" value="A_NRPS"/>
    <property type="match status" value="1"/>
</dbReference>
<accession>A0A6S6VX47</accession>
<evidence type="ECO:0000313" key="10">
    <source>
        <dbReference type="Proteomes" id="UP000472372"/>
    </source>
</evidence>
<dbReference type="GO" id="GO:0016874">
    <property type="term" value="F:ligase activity"/>
    <property type="evidence" value="ECO:0007669"/>
    <property type="project" value="UniProtKB-KW"/>
</dbReference>
<dbReference type="Gene3D" id="3.40.50.12780">
    <property type="entry name" value="N-terminal domain of ligase-like"/>
    <property type="match status" value="4"/>
</dbReference>
<organism evidence="9 10">
    <name type="scientific">Pyrenophora teres f. teres</name>
    <dbReference type="NCBI Taxonomy" id="97479"/>
    <lineage>
        <taxon>Eukaryota</taxon>
        <taxon>Fungi</taxon>
        <taxon>Dikarya</taxon>
        <taxon>Ascomycota</taxon>
        <taxon>Pezizomycotina</taxon>
        <taxon>Dothideomycetes</taxon>
        <taxon>Pleosporomycetidae</taxon>
        <taxon>Pleosporales</taxon>
        <taxon>Pleosporineae</taxon>
        <taxon>Pleosporaceae</taxon>
        <taxon>Pyrenophora</taxon>
    </lineage>
</organism>
<dbReference type="Gene3D" id="3.40.50.150">
    <property type="entry name" value="Vaccinia Virus protein VP39"/>
    <property type="match status" value="1"/>
</dbReference>
<dbReference type="EMBL" id="HG992979">
    <property type="protein sequence ID" value="CAE7021726.1"/>
    <property type="molecule type" value="Genomic_DNA"/>
</dbReference>
<feature type="region of interest" description="Disordered" evidence="7">
    <location>
        <begin position="3796"/>
        <end position="3815"/>
    </location>
</feature>
<dbReference type="FunFam" id="3.30.300.30:FF:000084">
    <property type="entry name" value="Enniatin synthase"/>
    <property type="match status" value="1"/>
</dbReference>
<dbReference type="SUPFAM" id="SSF56801">
    <property type="entry name" value="Acetyl-CoA synthetase-like"/>
    <property type="match status" value="5"/>
</dbReference>
<evidence type="ECO:0000256" key="1">
    <source>
        <dbReference type="ARBA" id="ARBA00022450"/>
    </source>
</evidence>
<evidence type="ECO:0000256" key="7">
    <source>
        <dbReference type="SAM" id="MobiDB-lite"/>
    </source>
</evidence>
<feature type="domain" description="Carrier" evidence="8">
    <location>
        <begin position="3808"/>
        <end position="3884"/>
    </location>
</feature>
<comment type="similarity">
    <text evidence="6">Belongs to the NRP synthetase family.</text>
</comment>
<dbReference type="Gene3D" id="2.30.38.10">
    <property type="entry name" value="Luciferase, Domain 3"/>
    <property type="match status" value="1"/>
</dbReference>
<dbReference type="GO" id="GO:0044550">
    <property type="term" value="P:secondary metabolite biosynthetic process"/>
    <property type="evidence" value="ECO:0007669"/>
    <property type="project" value="TreeGrafter"/>
</dbReference>
<dbReference type="GO" id="GO:0005737">
    <property type="term" value="C:cytoplasm"/>
    <property type="evidence" value="ECO:0007669"/>
    <property type="project" value="TreeGrafter"/>
</dbReference>
<dbReference type="InterPro" id="IPR042099">
    <property type="entry name" value="ANL_N_sf"/>
</dbReference>
<dbReference type="InterPro" id="IPR029063">
    <property type="entry name" value="SAM-dependent_MTases_sf"/>
</dbReference>
<dbReference type="FunFam" id="3.30.559.30:FF:000003">
    <property type="entry name" value="Nonribosomal peptide synthase SidD"/>
    <property type="match status" value="3"/>
</dbReference>
<dbReference type="InterPro" id="IPR010071">
    <property type="entry name" value="AA_adenyl_dom"/>
</dbReference>
<keyword evidence="1" id="KW-0596">Phosphopantetheine</keyword>
<evidence type="ECO:0000259" key="8">
    <source>
        <dbReference type="PROSITE" id="PS50075"/>
    </source>
</evidence>
<dbReference type="Gene3D" id="1.10.1200.10">
    <property type="entry name" value="ACP-like"/>
    <property type="match status" value="5"/>
</dbReference>
<feature type="region of interest" description="Disordered" evidence="7">
    <location>
        <begin position="559"/>
        <end position="580"/>
    </location>
</feature>
<feature type="domain" description="Carrier" evidence="8">
    <location>
        <begin position="2727"/>
        <end position="2803"/>
    </location>
</feature>
<dbReference type="Gene3D" id="3.40.50.980">
    <property type="match status" value="2"/>
</dbReference>
<keyword evidence="5" id="KW-0843">Virulence</keyword>
<dbReference type="PANTHER" id="PTHR45527:SF3">
    <property type="entry name" value="SIDEROPHORE SYNTHETASE (EUROFUNG)"/>
    <property type="match status" value="1"/>
</dbReference>
<dbReference type="CDD" id="cd19542">
    <property type="entry name" value="CT_NRPS-like"/>
    <property type="match status" value="1"/>
</dbReference>
<dbReference type="SMART" id="SM01294">
    <property type="entry name" value="PKS_PP_betabranch"/>
    <property type="match status" value="1"/>
</dbReference>
<sequence>MGEPMLRLQDELTDRCLEKIWRWNSSVPEATEDCVHDLFTEQARERPDAPAVCAWDGDLTYGELDVLSTKLAGYLVQLGVKPEDMVPLCFEKSMWTVVAMLAVLKANGGFVPLDPEHPQIRQREILKQTGAAVVLVSVQYSALWADTSPHIVTVSAAFIKQLPTIVNTSSLLARPTNAAYVMFTSGSTGIPKGVVLEHRAVSTSCLSHGRAYGMTDCTRALQFTAYTFDFCIAEIITTLLYGGCICIPSDSGRHNDLSKAINTMKVNWALLTPSVARLLDPDLVPSLRILVMGGEQVNSADWDRWPSSVQTINGYGPTECCIVCTGYTSEQGFTTGTIGTSIASISWVVDPKDHNRLAPLGSIGELLVEGPILARGYLNDPEKTAAVFIDDPPWLLEGWAGHDGRQGRLYKTGDLVRYNANGNLVCLGRKDSQVKLRGQRVELGEVEHHVRGCLPEAKQLAVEVVLPLGQKNHATLAAFVQLDKDTRTHNALLKEKVGGDDSMAQVVFLTRVEEELAKRLPEYMVPTVFFSLLHFPTTTSGKTDRKRLREIGASFTAQQLAEMRTSSQGPKRQPSTQAEQTMQQLWAQVLSIELENIGLDDSFFRLGGDSIAAIKLVGEARRTGLQLSVADIFRHPTLAALASLETNQCNTTIEETLHFSLLGENADVAQVRDEAAAMCSVDGSAIKDMYLCSPLQEGLMSLTAKRAGDYIMQDVLELRADVDEHAFHAAWEHVVQSTAVLRTRIVQHSEIGLLQVVVEEKMQWTESESLEEYLREDKAVSMGVGDPLARYALIKEPYDGGKRWFVWTMHHALYDGWSLPWILHAVKQVYSGAVLERQPSFNAFIQYLSQQDPEAADAYWQTALVDCEAILFPPLPSTVTQPVADTTVDYQCPPLSQSATDITTSTLVRASWAIVTSRYISSDDVVFGTTVTGRNAPIAGVEAMVGPTIATVPLRVCLQKDQTVSTLLECLQQQATEMIAHEQTGLQRIIKMGPGPQHACSFQTLLVVQPADNVLGSEDMLGEWRGHSELQDFTTYALIVQCTLAAEGVHITASFDARVVEEWVVEKMLRQFGFVMQQLAEAGEEKKVADIETTTLEDRKQLWAWNQDVPPEAERCIHDLFTEQAASRPNSPAICAWDGELTYGELDALSSKLAGHLVQLGIKPEDMVPLCFEKSMWTVVAMLAVLKAGGAFVPLDPDHPATRHEDIFRQTGAKVMIASAQHSARWTGISHQVVTVSAGSLEQLSTLANTDSLPTNLKNAAYVIFTSGSTGIPKGVVLEHGAVVTSCLGHGQAFGITNLSRVLQFASYTFDACIAEIITTLLCGGCICVPSESDRRNDLAKAISTMDVNWSFLTPSVARLLDPGLVPSLKILAIGGEQSSSADWNRWPGSVQKIHVYGPTECCIFCTGYTSEQGFEPSTIGTSVASVSWMVDPENHERLAPLGSMGELLVEGPILARGYLNDVNKTEAAFINDPVWLLEGYRGHAGRRGRLYKTGDLVRYDVDGNLVYLGRKDSQIKVRGQRVELGDIEHHVRECLPEAKQLAVEMIVPEGEGGHAMLAAFVQLDDNTRDVLLVNEDAGDDSTARVIFLAGVEEELAKRLPKHMVPTVFFALLHFPTTTSGKTDRKRLREIGASFTSQQLAEMRTSSQGPKRQPSTEAEQTMQQLWARVLHIEADNIGMDDSFFRLGGDSIAAMKLVGEARRMRLQLFVADIFQHPKLAALATRQTTQCSSAAEEVPSFSLLGEEADVAQVGKEVAVLCSVDTSLIEDVYPCSPLQEGLMSLTAKRAGDYIMQSVLELRDDVDEDAFCAAWEHVVQSTAALRTRIVQHNELGLLQVVVEEKVEWGESESLEKYLQEGKSASMELGDRLARYALVKESYDGGKHWFVWTIHHALYDGWSLPRILHAVKQVYSGVALERQPSFNAFIQYLGQQNQKDVTSYWQSALVDFEATLFPPLPSSVKQSAADTIVRYQCPPLSQSAANTTISTLIRAAWALVASRYSSSDDVVFGATTTGRNAPVAGIDAMLGPTIATMPVRVRVQSDQTVSAFLEFLQKQATDMIAYEQTGLQHIAKMGPGARHACGFQTLLIVQPTDDVLSSDDTFGEWHNRSELQDFTTYALMVQCTLAAEGVQITASFDARVIERWVVEKVLSHFGFVMQQLAEAGEEKKLAGIGTTTAEDRQQLWAWNADMPPVTDRCVHDLFAEQARAQPDAPAVCAWDGELTYGELDALSNRLAVHLVQIGVKPEDVVPLCFEKSMWTVVAMLAVLKAGGAFLLLDPSLPAERLKSMCRKVGSTHALASGVCLLAVKDLVGEAIVVDKKSLLQMQTPDRGLPSTLSTSTAYVIFTSGSTGEPKGCKIEHRSSCTAIVQHGPSLQMSTSTRVLQFGSYSFAGCLVEMLHSLVHGGCICIPSEAQRRVGLASVMSRMAVNWAFLTPTVLDTISGPESVPSLKTLCIGGESIQDSQIQQWGSCVHLRQTYGSSEASGVVSSARLASGSTTKDVGKASTAVYWIVDADDHDRLIPLGATGELLVEGAVLGRGYTDDVEKTAATFIEAPAWRSSFDNSHSRLYKTGDLARYKNDGSIELLGRKDTQVKLRGQRIELGEIEHQARLSAAVGVKGLAVELIRPKDKDNMLVCFMAIENKTGGQEETGDEAWSAAHAQAAAQTIRDRLEQFLPQYMVPALFVPLAQLPTISSLKVDRKRLREIGASFTAQQLAEMQTSSQGPKRQPSTEAERTMQRLWARVLSIEADSIGLDDSFFRLGGDSIAAMKLVGEARQTGLQLSVADIFRHPKLAELAGRDTQQCSSSTVEEVPTFSLLGEDVDTAQVREEVAAMCSIDASIVEDVYPCTPLQEGLMSLTAKRAGDYIMQSVLELQADVDEDAFCAAWEHVVQSTAALRTRIVQHNELGLLQVVVEEKIQWTESEALEEYLKEDKAVAMGLGDRLARYALVKKPYDGGKRWFAWTIHHALYDGGSLPLILHAVKQVYSGAVLERQTSFNAFIQYLGQQDLEATAAYWQTALSDCEAVLFPPLPSTVTQPVADTTVEYQCPPLSKATLDTTTSTIIRAAWAIVTSCYTSSDDVVFGTTVTGRNAPIAGVEAMVGPTIATVPVRLRVQRDQTVFAFLQGLQQQSTDMIAHEQAGLQHIAKLGSGPRHACGFQTLLVVQPVDDVLGNDDMLGEWRSYSKMQDFTTYALMVQFTLAAEGVQITASFDARVIEHWVLEKMLRQFSCVMQQLAEAGEEKKVADIDTTTPQDRQQLWAWNADVPPAIERCVHDLFAEQARARPGAPAICAWDGELTYGELDVLSSNLAGHLVQLGVKPEDIVPLCFEKSMWTVVAMLAVLKAGGAFVPLDPDHPTSRHEEILKQTSAKVVLASAQYATIWTSLGRSVVIVSEASTSQLPVVTNAADPSVNPGNAAYAIFTSGSTGIPKGVVLEHKAVATSCLGHGQAFGITDHARVLQFASYTFDACIAEIITTLLCGGCICVPSDSDRRNSLAKAITAMDVNWTFLTPSIARLLTPTLVPSLKILAMGGEQVTSTDWDKWQSSVQVINGYGPTECCVFCVGYSSRRRFSSGVIGKSVASVSWVVDPKNHHKLAPIGSIGELLVEGPILARGYLNDMEKTKAAFIDDPAWLLEGHGGHNGRQGRLYKTGDLVQYDADGNLVCLGRKDSQVKLRGQRVELGEVEHHVRECLTEAKQLAVEVIAPKGEGNHAMLAAFIRLGGATRVQQVRNKAGGDDLMAQVVFLAGVEEELTKRLPKHMVPTVFFALLQFPTTTSGKTDRKRLREMGASFTAQQLAEMRTSSQGPKRQPSTEAERTMQQLWSRVLGIEPDSIGLDDSFFRLGGDSITAMKLVGEARRAGLQLGIADVFRHPKLGAITSSVSREDGSPSTSTIQHVNYAGPVQQSFAQGRLWFLEELYPGLNWYLMPFAVRIRGPLQLAALNAALLATESRHETLRTTFASDGGVNVQVVQPFRAKQLNVIEVPSGDEHDCLEAVQRDQMTPFNLRTEPGWRVSVYQCNKDDHVLSIVMHHIVSDGWSVDILMRELSTFYAASLQGQDPLSQVQPLPIQYRNFSVWQRQQAQIEEQEKQLSYWLTQLQTSRPAELLSDKPRPATLSGKADTRTVHISGPVATHFRLTGQDDATIGTVNANRDRWELKDMIGFFVNMQCLRITVVEESFEELVQQVQAVVVASLANQDVPFESIVSKLNKDRDLSRHPIVQLAFVVHSQQNLGQLILEGLETESLDGPATSRFDLEFHFYQKPDGLQGDVVFSTDLYAPETIENMLSVFNNVLERCLQEPTMAITSLPLSTDADYVKLDQMGLIQVEETAYPRDSSIVDVFRQQVSACPSRIAVKDSTQEMTYSQLDKASDDMAWWLQRRSLAPETLVGVFANRSCETIVAFLGIMKASLAYLPFDIKIPGKRMETVLRSLPGQKIVLLGNNVQPSDIELGNVEFIHITKALDEGADDRSGSLLGPSATSLAYVMFTSGSTGQPKGVMVEHRGVVRLVRDNNIVQHLPVSRVIAHVANLAFDASTWEIYVSILNGGTLVCIDTMTALDPVAMLQTVRNYEITMALLPPALLRQYVSESPAVVAALGLLCVGGEALHPRDFFAAERIMKGKLINCYGPTENTVISTSFVLTKDEKYTNGVPIGRALSNSGAYVMDPELQLVPLGVIGELVVTGDGVARGYTDPQRNISRFVSVEIAGKKVKAYRTGDYVRHRPTDGQLEFFGRMDGQVKIRGQRIELGEIEHLLRSHNAIREAVAVLQQLNGDKAQLAGFVTVHEGTATIDEQPNDGDVLEHTDAWEEHFDLDFYLPISNVLPENIGRDFVGWTSMYDGSEINKTEMNEWLDDTIATMRNGRRPGHVLEIGSGTGMILFNLGDELQTYIGLDPSRNAVNFVEKTARSMPALAGRVRMHKATAADVGQLERPIAANLVVTNSVVQYFPSQDYLFKVVQELVVLESVQTLFFGDIRSYALYQEFLATRALHIAGNKTTKAELRRMMADMERVERELLVDPAFFTALPSRLPDLVEHVEILPKKMKATNELSCYRYAAVVHVKQKGRQQQDQKIRQVKDEEWVDFTKRGLDCKSLQQQLSALSSSSVIAVSNIPYSKTIVSRCLVESLDDVAAEKLGDQDWLSSVHEKAQRIPSFSATDLVELAQGAGCQVEISWSRQKSQHGGLDAIFHQCTPENGEDRVLFRFPTDHAERPLHSLSSKPLQQQDLQRTQQQLREMLQDQLPAYMVPQTITVLDAMPLNQNGKVDRNMLAQLVQEQTTARQESVQQPISPAEQKMQQLWARVLNIELDSFGLDDSFFRLGGDSIAAMKLVGEARRTGLQLSVADIFRHPRLIDLASLKSTCCSSVVEEVPAFSLLSPVMKDAIFSVTEPFGSSLPIDDVTDVVPASYIQEFYIAKGVRAPREAFNYFFIDLSATVDIQVLQASCSALLNHFPILRTHFIYFQGKLYQVIPRHQDLPFSIFEVNGALAEESQAIYMRDLDQTSPLGLPTSFTLVRNASGMNRLIIRLSHAQYDGVCMPVIWASLASIYQQEPLLSSTGFYNYLAYVHNQRSTSINYWTRLLKGSHITNITSKLLPNLGKDTTIRSVKVKRVIRTPQLPAGLTMASLVSSAWAVVLSHISGEEDVVYGLVVAGRNSDLPGITELVGPCLNFVPVRARPYSTRTSEELLQSIQDQYISLGESDSMGLDDIVQHCTDWPANSEFDSIVQHQNIEEQPEIQFAREITKLQWFENPFAVPRQLSVLSQPRGDNLTIAIGGNTGILTDQCTEKLLTMLCDTILQLSGNLETRLAACKSFLSTCL</sequence>
<reference evidence="9" key="1">
    <citation type="submission" date="2021-02" db="EMBL/GenBank/DDBJ databases">
        <authorList>
            <person name="Syme A R."/>
            <person name="Syme A R."/>
            <person name="Moolhuijzen P."/>
        </authorList>
    </citation>
    <scope>NUCLEOTIDE SEQUENCE</scope>
    <source>
        <strain evidence="9">W1-1</strain>
    </source>
</reference>
<proteinExistence type="inferred from homology"/>
<feature type="region of interest" description="Disordered" evidence="7">
    <location>
        <begin position="2714"/>
        <end position="2734"/>
    </location>
</feature>
<dbReference type="FunFam" id="3.40.50.980:FF:000001">
    <property type="entry name" value="Non-ribosomal peptide synthetase"/>
    <property type="match status" value="3"/>
</dbReference>
<dbReference type="GO" id="GO:0043041">
    <property type="term" value="P:amino acid activation for nonribosomal peptide biosynthetic process"/>
    <property type="evidence" value="ECO:0007669"/>
    <property type="project" value="TreeGrafter"/>
</dbReference>
<dbReference type="CDD" id="cd05918">
    <property type="entry name" value="A_NRPS_SidN3_like"/>
    <property type="match status" value="4"/>
</dbReference>
<evidence type="ECO:0000256" key="5">
    <source>
        <dbReference type="ARBA" id="ARBA00023026"/>
    </source>
</evidence>
<dbReference type="CDD" id="cd19545">
    <property type="entry name" value="FUM14_C_NRPS-like"/>
    <property type="match status" value="3"/>
</dbReference>
<dbReference type="FunFam" id="1.10.1200.10:FF:000005">
    <property type="entry name" value="Nonribosomal peptide synthetase 1"/>
    <property type="match status" value="5"/>
</dbReference>
<keyword evidence="4" id="KW-0677">Repeat</keyword>
<dbReference type="InterPro" id="IPR023213">
    <property type="entry name" value="CAT-like_dom_sf"/>
</dbReference>
<feature type="region of interest" description="Disordered" evidence="7">
    <location>
        <begin position="1639"/>
        <end position="1660"/>
    </location>
</feature>
<evidence type="ECO:0000256" key="6">
    <source>
        <dbReference type="ARBA" id="ARBA00029454"/>
    </source>
</evidence>
<dbReference type="InterPro" id="IPR045851">
    <property type="entry name" value="AMP-bd_C_sf"/>
</dbReference>